<organism evidence="2 3">
    <name type="scientific">Bacillus pumilus</name>
    <name type="common">Bacillus mesentericus</name>
    <dbReference type="NCBI Taxonomy" id="1408"/>
    <lineage>
        <taxon>Bacteria</taxon>
        <taxon>Bacillati</taxon>
        <taxon>Bacillota</taxon>
        <taxon>Bacilli</taxon>
        <taxon>Bacillales</taxon>
        <taxon>Bacillaceae</taxon>
        <taxon>Bacillus</taxon>
    </lineage>
</organism>
<keyword evidence="1" id="KW-0812">Transmembrane</keyword>
<protein>
    <submittedName>
        <fullName evidence="2">Uncharacterized protein</fullName>
    </submittedName>
</protein>
<proteinExistence type="predicted"/>
<evidence type="ECO:0000313" key="3">
    <source>
        <dbReference type="Proteomes" id="UP000228754"/>
    </source>
</evidence>
<dbReference type="OrthoDB" id="6424638at2"/>
<feature type="transmembrane region" description="Helical" evidence="1">
    <location>
        <begin position="9"/>
        <end position="26"/>
    </location>
</feature>
<keyword evidence="1" id="KW-0472">Membrane</keyword>
<feature type="transmembrane region" description="Helical" evidence="1">
    <location>
        <begin position="66"/>
        <end position="86"/>
    </location>
</feature>
<keyword evidence="1" id="KW-1133">Transmembrane helix</keyword>
<accession>A0A2A5IEY8</accession>
<dbReference type="AlphaFoldDB" id="A0A2A5IEY8"/>
<dbReference type="EMBL" id="NKHG01000220">
    <property type="protein sequence ID" value="PCK15537.1"/>
    <property type="molecule type" value="Genomic_DNA"/>
</dbReference>
<dbReference type="Proteomes" id="UP000228754">
    <property type="component" value="Unassembled WGS sequence"/>
</dbReference>
<evidence type="ECO:0000313" key="2">
    <source>
        <dbReference type="EMBL" id="PCK15537.1"/>
    </source>
</evidence>
<sequence>MSASKTKTVLRWAGIALVSLGYYLWLGVASTSFGHIAEKESVIGTGPVSLEYHRAMMDAVMQATGVVFDAASFGFLVCVPLILIIFHKVR</sequence>
<reference evidence="2 3" key="1">
    <citation type="submission" date="2017-06" db="EMBL/GenBank/DDBJ databases">
        <title>Draft Genome Sequence of Bacillus sp Strain 36R Isolated from saline sediment at Atanasia, Sonora, Mexico.</title>
        <authorList>
            <person name="Sanchez Diaz R."/>
            <person name="Quiroz Macias M.E."/>
            <person name="Ibarra Gamez J.C."/>
            <person name="Enciso Ibarra J."/>
            <person name="Gomez Gil B."/>
            <person name="Galaviz Silva L."/>
        </authorList>
    </citation>
    <scope>NUCLEOTIDE SEQUENCE [LARGE SCALE GENOMIC DNA]</scope>
    <source>
        <strain evidence="2 3">36R_ATNSAL</strain>
    </source>
</reference>
<comment type="caution">
    <text evidence="2">The sequence shown here is derived from an EMBL/GenBank/DDBJ whole genome shotgun (WGS) entry which is preliminary data.</text>
</comment>
<name>A0A2A5IEY8_BACPU</name>
<gene>
    <name evidence="2" type="ORF">CEY02_20480</name>
</gene>
<evidence type="ECO:0000256" key="1">
    <source>
        <dbReference type="SAM" id="Phobius"/>
    </source>
</evidence>